<dbReference type="CDD" id="cd00067">
    <property type="entry name" value="GAL4"/>
    <property type="match status" value="1"/>
</dbReference>
<keyword evidence="5" id="KW-1185">Reference proteome</keyword>
<feature type="compositionally biased region" description="Low complexity" evidence="2">
    <location>
        <begin position="426"/>
        <end position="448"/>
    </location>
</feature>
<dbReference type="SMART" id="SM00066">
    <property type="entry name" value="GAL4"/>
    <property type="match status" value="1"/>
</dbReference>
<dbReference type="GO" id="GO:0000981">
    <property type="term" value="F:DNA-binding transcription factor activity, RNA polymerase II-specific"/>
    <property type="evidence" value="ECO:0007669"/>
    <property type="project" value="InterPro"/>
</dbReference>
<evidence type="ECO:0000313" key="4">
    <source>
        <dbReference type="EMBL" id="KAF2238477.1"/>
    </source>
</evidence>
<feature type="region of interest" description="Disordered" evidence="2">
    <location>
        <begin position="566"/>
        <end position="690"/>
    </location>
</feature>
<feature type="compositionally biased region" description="Basic and acidic residues" evidence="2">
    <location>
        <begin position="576"/>
        <end position="586"/>
    </location>
</feature>
<dbReference type="OrthoDB" id="3525185at2759"/>
<dbReference type="SUPFAM" id="SSF57701">
    <property type="entry name" value="Zn2/Cys6 DNA-binding domain"/>
    <property type="match status" value="1"/>
</dbReference>
<dbReference type="AlphaFoldDB" id="A0A6A6HKB4"/>
<gene>
    <name evidence="4" type="ORF">EV356DRAFT_563715</name>
</gene>
<name>A0A6A6HKB4_VIRVR</name>
<dbReference type="GO" id="GO:0008270">
    <property type="term" value="F:zinc ion binding"/>
    <property type="evidence" value="ECO:0007669"/>
    <property type="project" value="InterPro"/>
</dbReference>
<feature type="compositionally biased region" description="Basic and acidic residues" evidence="2">
    <location>
        <begin position="627"/>
        <end position="642"/>
    </location>
</feature>
<dbReference type="EMBL" id="ML991775">
    <property type="protein sequence ID" value="KAF2238477.1"/>
    <property type="molecule type" value="Genomic_DNA"/>
</dbReference>
<dbReference type="Pfam" id="PF00172">
    <property type="entry name" value="Zn_clus"/>
    <property type="match status" value="1"/>
</dbReference>
<dbReference type="InterPro" id="IPR036864">
    <property type="entry name" value="Zn2-C6_fun-type_DNA-bd_sf"/>
</dbReference>
<dbReference type="Gene3D" id="4.10.240.10">
    <property type="entry name" value="Zn(2)-C6 fungal-type DNA-binding domain"/>
    <property type="match status" value="1"/>
</dbReference>
<evidence type="ECO:0000256" key="2">
    <source>
        <dbReference type="SAM" id="MobiDB-lite"/>
    </source>
</evidence>
<dbReference type="PROSITE" id="PS50048">
    <property type="entry name" value="ZN2_CY6_FUNGAL_2"/>
    <property type="match status" value="1"/>
</dbReference>
<feature type="compositionally biased region" description="Basic and acidic residues" evidence="2">
    <location>
        <begin position="666"/>
        <end position="678"/>
    </location>
</feature>
<keyword evidence="1" id="KW-0539">Nucleus</keyword>
<evidence type="ECO:0000313" key="5">
    <source>
        <dbReference type="Proteomes" id="UP000800092"/>
    </source>
</evidence>
<evidence type="ECO:0000256" key="1">
    <source>
        <dbReference type="ARBA" id="ARBA00023242"/>
    </source>
</evidence>
<feature type="compositionally biased region" description="Low complexity" evidence="2">
    <location>
        <begin position="71"/>
        <end position="80"/>
    </location>
</feature>
<dbReference type="PROSITE" id="PS00463">
    <property type="entry name" value="ZN2_CY6_FUNGAL_1"/>
    <property type="match status" value="1"/>
</dbReference>
<evidence type="ECO:0000259" key="3">
    <source>
        <dbReference type="PROSITE" id="PS50048"/>
    </source>
</evidence>
<dbReference type="InterPro" id="IPR053178">
    <property type="entry name" value="Osmoadaptation_assoc"/>
</dbReference>
<protein>
    <recommendedName>
        <fullName evidence="3">Zn(2)-C6 fungal-type domain-containing protein</fullName>
    </recommendedName>
</protein>
<sequence>MVGVPGKSKGCNTCRRRKIRCDLGKPTCDRCAQSGRECEGYERFPTFLNRNAQGLQRRKPLEEAKSRRSTLAESSSARLSQAQQQTALASAYASQGGRSSPLGQPDAVQQYERQIFATFMGVYCPATVPLPPNRFTTWFHLIPTMEDPGDTLRHAAKALAASRVAFVYNDPNMKLRAYDAYGKALRELQKALWDPNAMYRDETLAAARALVAFELFETTSNSMRSWNSHESGTARLVQMRGAHRHQAPAPRAILEGLRFTSMIQSIQYRKASFLGSEEWLTIPWLHSPKDIKQRLYDIGFRIAGTLEGVDRLAETQNAEEKAFTFTSSLTRFSQIDTDLDNWYHDFSRQFDILYWTLPPEDAYAIDPNNPLGMESLAFPDIDTAHLMTAFWALKLTTSMIISQMCTRFMTEAQAKTSSPFPPPSSHAPGPAATDPSPQQPQSSSTPSAPLQLTQIVSSMLHTYTASHRFSFGARIARSVPFFLRDDHGLFAAHLILMPIRVALYEFQDARPGVDFPQPQQPADPPVSFTSLSPAQRAEKERLLQASLLLYDRLIESKGVGYARQVGRTGNRWGRPMPRDVDRKIESGEVDPTIQPRVPREEHEVHAARQQQQQQQSGGGGAEEDDDGGWREARRQEGRERPEFTSPVLERGWNADMVMGSQGTGREGGEKMTMRREFAYLEGSSSGPSNT</sequence>
<feature type="domain" description="Zn(2)-C6 fungal-type" evidence="3">
    <location>
        <begin position="10"/>
        <end position="38"/>
    </location>
</feature>
<proteinExistence type="predicted"/>
<dbReference type="InterPro" id="IPR021858">
    <property type="entry name" value="Fun_TF"/>
</dbReference>
<reference evidence="4" key="1">
    <citation type="journal article" date="2020" name="Stud. Mycol.">
        <title>101 Dothideomycetes genomes: a test case for predicting lifestyles and emergence of pathogens.</title>
        <authorList>
            <person name="Haridas S."/>
            <person name="Albert R."/>
            <person name="Binder M."/>
            <person name="Bloem J."/>
            <person name="Labutti K."/>
            <person name="Salamov A."/>
            <person name="Andreopoulos B."/>
            <person name="Baker S."/>
            <person name="Barry K."/>
            <person name="Bills G."/>
            <person name="Bluhm B."/>
            <person name="Cannon C."/>
            <person name="Castanera R."/>
            <person name="Culley D."/>
            <person name="Daum C."/>
            <person name="Ezra D."/>
            <person name="Gonzalez J."/>
            <person name="Henrissat B."/>
            <person name="Kuo A."/>
            <person name="Liang C."/>
            <person name="Lipzen A."/>
            <person name="Lutzoni F."/>
            <person name="Magnuson J."/>
            <person name="Mondo S."/>
            <person name="Nolan M."/>
            <person name="Ohm R."/>
            <person name="Pangilinan J."/>
            <person name="Park H.-J."/>
            <person name="Ramirez L."/>
            <person name="Alfaro M."/>
            <person name="Sun H."/>
            <person name="Tritt A."/>
            <person name="Yoshinaga Y."/>
            <person name="Zwiers L.-H."/>
            <person name="Turgeon B."/>
            <person name="Goodwin S."/>
            <person name="Spatafora J."/>
            <person name="Crous P."/>
            <person name="Grigoriev I."/>
        </authorList>
    </citation>
    <scope>NUCLEOTIDE SEQUENCE</scope>
    <source>
        <strain evidence="4">Tuck. ex Michener</strain>
    </source>
</reference>
<feature type="compositionally biased region" description="Basic and acidic residues" evidence="2">
    <location>
        <begin position="597"/>
        <end position="606"/>
    </location>
</feature>
<dbReference type="Pfam" id="PF11951">
    <property type="entry name" value="Fungal_trans_2"/>
    <property type="match status" value="1"/>
</dbReference>
<dbReference type="Proteomes" id="UP000800092">
    <property type="component" value="Unassembled WGS sequence"/>
</dbReference>
<organism evidence="4 5">
    <name type="scientific">Viridothelium virens</name>
    <name type="common">Speckled blister lichen</name>
    <name type="synonym">Trypethelium virens</name>
    <dbReference type="NCBI Taxonomy" id="1048519"/>
    <lineage>
        <taxon>Eukaryota</taxon>
        <taxon>Fungi</taxon>
        <taxon>Dikarya</taxon>
        <taxon>Ascomycota</taxon>
        <taxon>Pezizomycotina</taxon>
        <taxon>Dothideomycetes</taxon>
        <taxon>Dothideomycetes incertae sedis</taxon>
        <taxon>Trypetheliales</taxon>
        <taxon>Trypetheliaceae</taxon>
        <taxon>Viridothelium</taxon>
    </lineage>
</organism>
<accession>A0A6A6HKB4</accession>
<dbReference type="InterPro" id="IPR001138">
    <property type="entry name" value="Zn2Cys6_DnaBD"/>
</dbReference>
<feature type="region of interest" description="Disordered" evidence="2">
    <location>
        <begin position="412"/>
        <end position="448"/>
    </location>
</feature>
<feature type="region of interest" description="Disordered" evidence="2">
    <location>
        <begin position="52"/>
        <end position="80"/>
    </location>
</feature>
<dbReference type="PANTHER" id="PTHR38111">
    <property type="entry name" value="ZN(2)-C6 FUNGAL-TYPE DOMAIN-CONTAINING PROTEIN-RELATED"/>
    <property type="match status" value="1"/>
</dbReference>